<feature type="region of interest" description="Disordered" evidence="1">
    <location>
        <begin position="1"/>
        <end position="38"/>
    </location>
</feature>
<keyword evidence="4" id="KW-1185">Reference proteome</keyword>
<comment type="caution">
    <text evidence="3">The sequence shown here is derived from an EMBL/GenBank/DDBJ whole genome shotgun (WGS) entry which is preliminary data.</text>
</comment>
<proteinExistence type="predicted"/>
<feature type="transmembrane region" description="Helical" evidence="2">
    <location>
        <begin position="433"/>
        <end position="452"/>
    </location>
</feature>
<feature type="transmembrane region" description="Helical" evidence="2">
    <location>
        <begin position="332"/>
        <end position="354"/>
    </location>
</feature>
<evidence type="ECO:0000256" key="2">
    <source>
        <dbReference type="SAM" id="Phobius"/>
    </source>
</evidence>
<name>A0ABS7QJN6_9ACTN</name>
<protein>
    <submittedName>
        <fullName evidence="3">Uncharacterized protein</fullName>
    </submittedName>
</protein>
<feature type="transmembrane region" description="Helical" evidence="2">
    <location>
        <begin position="260"/>
        <end position="278"/>
    </location>
</feature>
<feature type="transmembrane region" description="Helical" evidence="2">
    <location>
        <begin position="464"/>
        <end position="482"/>
    </location>
</feature>
<evidence type="ECO:0000256" key="1">
    <source>
        <dbReference type="SAM" id="MobiDB-lite"/>
    </source>
</evidence>
<feature type="transmembrane region" description="Helical" evidence="2">
    <location>
        <begin position="409"/>
        <end position="428"/>
    </location>
</feature>
<feature type="transmembrane region" description="Helical" evidence="2">
    <location>
        <begin position="185"/>
        <end position="206"/>
    </location>
</feature>
<dbReference type="RefSeq" id="WP_222972977.1">
    <property type="nucleotide sequence ID" value="NZ_JAINVZ010000001.1"/>
</dbReference>
<dbReference type="Proteomes" id="UP001198565">
    <property type="component" value="Unassembled WGS sequence"/>
</dbReference>
<evidence type="ECO:0000313" key="3">
    <source>
        <dbReference type="EMBL" id="MBY8883391.1"/>
    </source>
</evidence>
<feature type="transmembrane region" description="Helical" evidence="2">
    <location>
        <begin position="212"/>
        <end position="231"/>
    </location>
</feature>
<feature type="transmembrane region" description="Helical" evidence="2">
    <location>
        <begin position="238"/>
        <end position="254"/>
    </location>
</feature>
<feature type="transmembrane region" description="Helical" evidence="2">
    <location>
        <begin position="117"/>
        <end position="139"/>
    </location>
</feature>
<feature type="transmembrane region" description="Helical" evidence="2">
    <location>
        <begin position="299"/>
        <end position="320"/>
    </location>
</feature>
<feature type="transmembrane region" description="Helical" evidence="2">
    <location>
        <begin position="375"/>
        <end position="403"/>
    </location>
</feature>
<reference evidence="3 4" key="1">
    <citation type="submission" date="2021-08" db="EMBL/GenBank/DDBJ databases">
        <title>Streptomyces sp. PTM05 isolated from lichen.</title>
        <authorList>
            <person name="Somphong A."/>
            <person name="Phongsopitanun W."/>
            <person name="Tanasupawat S."/>
        </authorList>
    </citation>
    <scope>NUCLEOTIDE SEQUENCE [LARGE SCALE GENOMIC DNA]</scope>
    <source>
        <strain evidence="3 4">Ptm05</strain>
    </source>
</reference>
<keyword evidence="2" id="KW-0472">Membrane</keyword>
<accession>A0ABS7QJN6</accession>
<dbReference type="EMBL" id="JAINVZ010000001">
    <property type="protein sequence ID" value="MBY8883391.1"/>
    <property type="molecule type" value="Genomic_DNA"/>
</dbReference>
<evidence type="ECO:0000313" key="4">
    <source>
        <dbReference type="Proteomes" id="UP001198565"/>
    </source>
</evidence>
<keyword evidence="2" id="KW-1133">Transmembrane helix</keyword>
<organism evidence="3 4">
    <name type="scientific">Streptantibioticus parmotrematis</name>
    <dbReference type="NCBI Taxonomy" id="2873249"/>
    <lineage>
        <taxon>Bacteria</taxon>
        <taxon>Bacillati</taxon>
        <taxon>Actinomycetota</taxon>
        <taxon>Actinomycetes</taxon>
        <taxon>Kitasatosporales</taxon>
        <taxon>Streptomycetaceae</taxon>
        <taxon>Streptantibioticus</taxon>
    </lineage>
</organism>
<sequence length="489" mass="50215">MSAPLRLLPGGADGSARTETGDSLPTLPRPRRRPKWAAPDPLDELAERLADVCAGAVHPYEIAAVLESDGISDEQITGVYGRRDLFAIAEELYARVPRRYPQPPLADDPWRADGVRCLLRGLVFALPGVAYVLAGHLLSGPADGYGLPSGTPALAAAALTGWAWNQALAHRAYLWLAARGRRGAARCLLAGAPAGTALACGVALALPGATATMAFVAGQAVYLAAATALLVLGSERDLLAALAPAVAGAIVLPVTHAPQWARTAALLTSLVLAVAASARRLTTAARTPAGPGGRPRPPLRSVPFGLFGLAGGALTLLAVFGDVLGRAPGAAVHGPLAVALTLSMGPAEWSLYRYRSRALAALRHTSTPGAFRRRAGVVLLGCLGGYLTVLTVLLLAAALLWPSAAPHDVASAVALPALGAVLWLALLLQAFGVAWWPAALCALAAATELALTESRLAPPDAVRAVTGWCTAALLGLLARTLLGRVTAHR</sequence>
<keyword evidence="2" id="KW-0812">Transmembrane</keyword>
<gene>
    <name evidence="3" type="ORF">K7472_00835</name>
</gene>